<dbReference type="Proteomes" id="UP001227230">
    <property type="component" value="Chromosome 11"/>
</dbReference>
<evidence type="ECO:0000313" key="3">
    <source>
        <dbReference type="Proteomes" id="UP001227230"/>
    </source>
</evidence>
<organism evidence="2 3">
    <name type="scientific">Vitis vinifera</name>
    <name type="common">Grape</name>
    <dbReference type="NCBI Taxonomy" id="29760"/>
    <lineage>
        <taxon>Eukaryota</taxon>
        <taxon>Viridiplantae</taxon>
        <taxon>Streptophyta</taxon>
        <taxon>Embryophyta</taxon>
        <taxon>Tracheophyta</taxon>
        <taxon>Spermatophyta</taxon>
        <taxon>Magnoliopsida</taxon>
        <taxon>eudicotyledons</taxon>
        <taxon>Gunneridae</taxon>
        <taxon>Pentapetalae</taxon>
        <taxon>rosids</taxon>
        <taxon>Vitales</taxon>
        <taxon>Vitaceae</taxon>
        <taxon>Viteae</taxon>
        <taxon>Vitis</taxon>
    </lineage>
</organism>
<name>A0ABY9CUX6_VITVI</name>
<keyword evidence="3" id="KW-1185">Reference proteome</keyword>
<keyword evidence="1" id="KW-0812">Transmembrane</keyword>
<dbReference type="PANTHER" id="PTHR35727">
    <property type="entry name" value="BNAA05G33520D PROTEIN"/>
    <property type="match status" value="1"/>
</dbReference>
<accession>A0ABY9CUX6</accession>
<dbReference type="InterPro" id="IPR012511">
    <property type="entry name" value="AdoMetDC_leader"/>
</dbReference>
<evidence type="ECO:0000313" key="2">
    <source>
        <dbReference type="EMBL" id="WJZ98437.1"/>
    </source>
</evidence>
<gene>
    <name evidence="2" type="ORF">VitviT2T_016958</name>
</gene>
<proteinExistence type="predicted"/>
<keyword evidence="1" id="KW-1133">Transmembrane helix</keyword>
<dbReference type="Pfam" id="PF08132">
    <property type="entry name" value="AdoMetDC_leader"/>
    <property type="match status" value="1"/>
</dbReference>
<dbReference type="PANTHER" id="PTHR35727:SF2">
    <property type="entry name" value="S-ADENOSYL-L-METHIONINE DECARBOXYLASE LEADER PEPTIDE"/>
    <property type="match status" value="1"/>
</dbReference>
<protein>
    <submittedName>
        <fullName evidence="2">Uncharacterized protein</fullName>
    </submittedName>
</protein>
<dbReference type="EMBL" id="CP126658">
    <property type="protein sequence ID" value="WJZ98437.1"/>
    <property type="molecule type" value="Genomic_DNA"/>
</dbReference>
<keyword evidence="1" id="KW-0472">Membrane</keyword>
<evidence type="ECO:0000256" key="1">
    <source>
        <dbReference type="SAM" id="Phobius"/>
    </source>
</evidence>
<feature type="transmembrane region" description="Helical" evidence="1">
    <location>
        <begin position="71"/>
        <end position="92"/>
    </location>
</feature>
<sequence length="154" mass="16628">MPIAFDSSLCDPRNAMSICVGRAIPSSGFLALSPKIAGRNATNTCRGGGAWKRHVESHTCDESLRAQTKALLGFLCFGSSSPLAFVFFSLYFSETKKQSVDVVMETKGGKKKSSSSSSLQYEVPLGYIIEDVRPNGGIEKFRSAAYSNCVRKPS</sequence>
<reference evidence="2 3" key="1">
    <citation type="journal article" date="2023" name="Hortic Res">
        <title>The complete reference genome for grapevine (Vitis vinifera L.) genetics and breeding.</title>
        <authorList>
            <person name="Shi X."/>
            <person name="Cao S."/>
            <person name="Wang X."/>
            <person name="Huang S."/>
            <person name="Wang Y."/>
            <person name="Liu Z."/>
            <person name="Liu W."/>
            <person name="Leng X."/>
            <person name="Peng Y."/>
            <person name="Wang N."/>
            <person name="Wang Y."/>
            <person name="Ma Z."/>
            <person name="Xu X."/>
            <person name="Zhang F."/>
            <person name="Xue H."/>
            <person name="Zhong H."/>
            <person name="Wang Y."/>
            <person name="Zhang K."/>
            <person name="Velt A."/>
            <person name="Avia K."/>
            <person name="Holtgrawe D."/>
            <person name="Grimplet J."/>
            <person name="Matus J.T."/>
            <person name="Ware D."/>
            <person name="Wu X."/>
            <person name="Wang H."/>
            <person name="Liu C."/>
            <person name="Fang Y."/>
            <person name="Rustenholz C."/>
            <person name="Cheng Z."/>
            <person name="Xiao H."/>
            <person name="Zhou Y."/>
        </authorList>
    </citation>
    <scope>NUCLEOTIDE SEQUENCE [LARGE SCALE GENOMIC DNA]</scope>
    <source>
        <strain evidence="3">cv. Pinot noir / PN40024</strain>
        <tissue evidence="2">Leaf</tissue>
    </source>
</reference>